<keyword evidence="1" id="KW-0732">Signal</keyword>
<dbReference type="Proteomes" id="UP000295334">
    <property type="component" value="Unassembled WGS sequence"/>
</dbReference>
<organism evidence="2 3">
    <name type="scientific">Flaviaesturariibacter flavus</name>
    <dbReference type="NCBI Taxonomy" id="2502780"/>
    <lineage>
        <taxon>Bacteria</taxon>
        <taxon>Pseudomonadati</taxon>
        <taxon>Bacteroidota</taxon>
        <taxon>Chitinophagia</taxon>
        <taxon>Chitinophagales</taxon>
        <taxon>Chitinophagaceae</taxon>
        <taxon>Flaviaestuariibacter</taxon>
    </lineage>
</organism>
<evidence type="ECO:0000256" key="1">
    <source>
        <dbReference type="SAM" id="SignalP"/>
    </source>
</evidence>
<dbReference type="Gene3D" id="2.120.10.30">
    <property type="entry name" value="TolB, C-terminal domain"/>
    <property type="match status" value="1"/>
</dbReference>
<accession>A0A4R1B851</accession>
<evidence type="ECO:0000313" key="3">
    <source>
        <dbReference type="Proteomes" id="UP000295334"/>
    </source>
</evidence>
<feature type="signal peptide" evidence="1">
    <location>
        <begin position="1"/>
        <end position="24"/>
    </location>
</feature>
<sequence length="335" mass="37306">MRTTRALLLLCGLLPLLTACGQSASWKGKFIYEHSTDINEYDLAAKKDKMLFQQGTHPFVTSSGEIIYINYAFPKRNILVRKRTASGQFRDVLDLGSDNPDYKEALEAYSVIRGTGISAVLSGMSDPRVSPDGRFLSLTIYGYKGQGFEKNCVAVFDIASRKLLYKFEGKYYGQWMPDGRLLMSGWHKAESSDGTLYKEPAPGIFLTDAALANPQRIDKDLDDPAPYHATPSPDGKRVAFILNGHVWVMNIDGTGAHQVTDVDRDNVETYPAWSPDGKSVACWTYKTFERSYYTAIAIVPASSKTPVVLSDKAAVWPRDQKGYRISGGAHQFSWR</sequence>
<protein>
    <recommendedName>
        <fullName evidence="4">Dipeptidylpeptidase IV N-terminal domain-containing protein</fullName>
    </recommendedName>
</protein>
<dbReference type="AlphaFoldDB" id="A0A4R1B851"/>
<keyword evidence="3" id="KW-1185">Reference proteome</keyword>
<dbReference type="PROSITE" id="PS51257">
    <property type="entry name" value="PROKAR_LIPOPROTEIN"/>
    <property type="match status" value="1"/>
</dbReference>
<evidence type="ECO:0000313" key="2">
    <source>
        <dbReference type="EMBL" id="TCJ12655.1"/>
    </source>
</evidence>
<feature type="chain" id="PRO_5020998757" description="Dipeptidylpeptidase IV N-terminal domain-containing protein" evidence="1">
    <location>
        <begin position="25"/>
        <end position="335"/>
    </location>
</feature>
<gene>
    <name evidence="2" type="ORF">EPD60_15430</name>
</gene>
<proteinExistence type="predicted"/>
<dbReference type="InterPro" id="IPR011659">
    <property type="entry name" value="WD40"/>
</dbReference>
<name>A0A4R1B851_9BACT</name>
<dbReference type="OrthoDB" id="9815657at2"/>
<evidence type="ECO:0008006" key="4">
    <source>
        <dbReference type="Google" id="ProtNLM"/>
    </source>
</evidence>
<comment type="caution">
    <text evidence="2">The sequence shown here is derived from an EMBL/GenBank/DDBJ whole genome shotgun (WGS) entry which is preliminary data.</text>
</comment>
<dbReference type="InterPro" id="IPR011042">
    <property type="entry name" value="6-blade_b-propeller_TolB-like"/>
</dbReference>
<reference evidence="2 3" key="1">
    <citation type="submission" date="2019-03" db="EMBL/GenBank/DDBJ databases">
        <authorList>
            <person name="Kim M.K.M."/>
        </authorList>
    </citation>
    <scope>NUCLEOTIDE SEQUENCE [LARGE SCALE GENOMIC DNA]</scope>
    <source>
        <strain evidence="2 3">17J68-12</strain>
    </source>
</reference>
<dbReference type="Pfam" id="PF07676">
    <property type="entry name" value="PD40"/>
    <property type="match status" value="1"/>
</dbReference>
<dbReference type="SUPFAM" id="SSF69304">
    <property type="entry name" value="Tricorn protease N-terminal domain"/>
    <property type="match status" value="1"/>
</dbReference>
<dbReference type="EMBL" id="SJZI01000050">
    <property type="protein sequence ID" value="TCJ12655.1"/>
    <property type="molecule type" value="Genomic_DNA"/>
</dbReference>
<dbReference type="RefSeq" id="WP_131450412.1">
    <property type="nucleotide sequence ID" value="NZ_SJZI01000050.1"/>
</dbReference>